<reference evidence="1 2" key="1">
    <citation type="submission" date="2018-12" db="EMBL/GenBank/DDBJ databases">
        <title>Amycolatopsis eburnea sp. nov. actinomycete associate with arbuscular mycorrhiza fungal spore.</title>
        <authorList>
            <person name="Lumyong S."/>
            <person name="Chaiya L."/>
        </authorList>
    </citation>
    <scope>NUCLEOTIDE SEQUENCE [LARGE SCALE GENOMIC DNA]</scope>
    <source>
        <strain evidence="1 2">GLM-1</strain>
    </source>
</reference>
<dbReference type="Proteomes" id="UP000267081">
    <property type="component" value="Unassembled WGS sequence"/>
</dbReference>
<comment type="caution">
    <text evidence="1">The sequence shown here is derived from an EMBL/GenBank/DDBJ whole genome shotgun (WGS) entry which is preliminary data.</text>
</comment>
<organism evidence="1 2">
    <name type="scientific">Amycolatopsis eburnea</name>
    <dbReference type="NCBI Taxonomy" id="2267691"/>
    <lineage>
        <taxon>Bacteria</taxon>
        <taxon>Bacillati</taxon>
        <taxon>Actinomycetota</taxon>
        <taxon>Actinomycetes</taxon>
        <taxon>Pseudonocardiales</taxon>
        <taxon>Pseudonocardiaceae</taxon>
        <taxon>Amycolatopsis</taxon>
    </lineage>
</organism>
<dbReference type="OrthoDB" id="4535590at2"/>
<protein>
    <submittedName>
        <fullName evidence="1">Uncharacterized protein</fullName>
    </submittedName>
</protein>
<proteinExistence type="predicted"/>
<sequence>MDLGQVFAGVPRAGRVDGCAYCYPQSDLDLLGGDPALVPDELVGAFAREVTDHWPQEQYGLVWRGLAPRILGLLEASPDVLLLRGLPYARFSTWPAEEQAAVRGELRAMVTRALTGPPLAAADLVCAAAHVDHDLRPWLSHLDSLTGADAEIARLARFWADDLAAGGEPSLWWFPPDPAAPIRDWLHSTALHERLSRLDDRDTLIAIAQL</sequence>
<dbReference type="RefSeq" id="WP_125314651.1">
    <property type="nucleotide sequence ID" value="NZ_RSEC01000060.1"/>
</dbReference>
<keyword evidence="2" id="KW-1185">Reference proteome</keyword>
<evidence type="ECO:0000313" key="2">
    <source>
        <dbReference type="Proteomes" id="UP000267081"/>
    </source>
</evidence>
<gene>
    <name evidence="1" type="ORF">EIY87_37270</name>
</gene>
<dbReference type="EMBL" id="RSEC01000060">
    <property type="protein sequence ID" value="RSD10499.1"/>
    <property type="molecule type" value="Genomic_DNA"/>
</dbReference>
<accession>A0A3R9DRU5</accession>
<evidence type="ECO:0000313" key="1">
    <source>
        <dbReference type="EMBL" id="RSD10499.1"/>
    </source>
</evidence>
<name>A0A3R9DRU5_9PSEU</name>
<dbReference type="AlphaFoldDB" id="A0A3R9DRU5"/>